<gene>
    <name evidence="2" type="ORF">NPA09_00560</name>
</gene>
<name>A0ABY5J596_9BACT</name>
<keyword evidence="1" id="KW-1133">Transmembrane helix</keyword>
<sequence>MNKLKPISKEKQLQTYGAGIVATLVTLIPFAIKAISGAIALTKLIKSRKGEVKDKTTSVKFDTTDNDNGVKVVERFLSY</sequence>
<evidence type="ECO:0000256" key="1">
    <source>
        <dbReference type="SAM" id="Phobius"/>
    </source>
</evidence>
<evidence type="ECO:0000313" key="2">
    <source>
        <dbReference type="EMBL" id="UUD37056.1"/>
    </source>
</evidence>
<feature type="transmembrane region" description="Helical" evidence="1">
    <location>
        <begin position="20"/>
        <end position="41"/>
    </location>
</feature>
<protein>
    <submittedName>
        <fullName evidence="2">Uncharacterized protein</fullName>
    </submittedName>
</protein>
<evidence type="ECO:0000313" key="3">
    <source>
        <dbReference type="Proteomes" id="UP001059576"/>
    </source>
</evidence>
<accession>A0ABY5J596</accession>
<keyword evidence="1" id="KW-0472">Membrane</keyword>
<proteinExistence type="predicted"/>
<reference evidence="2" key="1">
    <citation type="submission" date="2022-07" db="EMBL/GenBank/DDBJ databases">
        <title>Complete genome of Mycoplasma equigenitalium type strain T37.</title>
        <authorList>
            <person name="Spergser J."/>
        </authorList>
    </citation>
    <scope>NUCLEOTIDE SEQUENCE</scope>
    <source>
        <strain evidence="2">T37</strain>
    </source>
</reference>
<dbReference type="Proteomes" id="UP001059576">
    <property type="component" value="Chromosome"/>
</dbReference>
<keyword evidence="1" id="KW-0812">Transmembrane</keyword>
<dbReference type="RefSeq" id="WP_129722399.1">
    <property type="nucleotide sequence ID" value="NZ_CP101808.1"/>
</dbReference>
<dbReference type="EMBL" id="CP101808">
    <property type="protein sequence ID" value="UUD37056.1"/>
    <property type="molecule type" value="Genomic_DNA"/>
</dbReference>
<keyword evidence="3" id="KW-1185">Reference proteome</keyword>
<organism evidence="2 3">
    <name type="scientific">Mycoplasmopsis equigenitalium</name>
    <dbReference type="NCBI Taxonomy" id="114883"/>
    <lineage>
        <taxon>Bacteria</taxon>
        <taxon>Bacillati</taxon>
        <taxon>Mycoplasmatota</taxon>
        <taxon>Mycoplasmoidales</taxon>
        <taxon>Metamycoplasmataceae</taxon>
        <taxon>Mycoplasmopsis</taxon>
    </lineage>
</organism>